<dbReference type="InterPro" id="IPR036259">
    <property type="entry name" value="MFS_trans_sf"/>
</dbReference>
<dbReference type="RefSeq" id="WP_172687532.1">
    <property type="nucleotide sequence ID" value="NZ_KX274135.1"/>
</dbReference>
<feature type="transmembrane region" description="Helical" evidence="8">
    <location>
        <begin position="337"/>
        <end position="356"/>
    </location>
</feature>
<dbReference type="Gene3D" id="1.20.1720.10">
    <property type="entry name" value="Multidrug resistance protein D"/>
    <property type="match status" value="1"/>
</dbReference>
<dbReference type="NCBIfam" id="NF040856">
    <property type="entry name" value="FexB"/>
    <property type="match status" value="1"/>
</dbReference>
<feature type="transmembrane region" description="Helical" evidence="8">
    <location>
        <begin position="164"/>
        <end position="185"/>
    </location>
</feature>
<dbReference type="SUPFAM" id="SSF103473">
    <property type="entry name" value="MFS general substrate transporter"/>
    <property type="match status" value="1"/>
</dbReference>
<feature type="transmembrane region" description="Helical" evidence="8">
    <location>
        <begin position="205"/>
        <end position="225"/>
    </location>
</feature>
<keyword evidence="10" id="KW-0614">Plasmid</keyword>
<evidence type="ECO:0000256" key="1">
    <source>
        <dbReference type="ARBA" id="ARBA00004651"/>
    </source>
</evidence>
<dbReference type="Gene3D" id="1.20.1250.20">
    <property type="entry name" value="MFS general substrate transporter like domains"/>
    <property type="match status" value="1"/>
</dbReference>
<evidence type="ECO:0000256" key="7">
    <source>
        <dbReference type="ARBA" id="ARBA00040594"/>
    </source>
</evidence>
<dbReference type="EMBL" id="KX274135">
    <property type="protein sequence ID" value="ARO44750.1"/>
    <property type="molecule type" value="Genomic_DNA"/>
</dbReference>
<evidence type="ECO:0000256" key="4">
    <source>
        <dbReference type="ARBA" id="ARBA00022692"/>
    </source>
</evidence>
<feature type="transmembrane region" description="Helical" evidence="8">
    <location>
        <begin position="231"/>
        <end position="254"/>
    </location>
</feature>
<accession>A0A286KT80</accession>
<keyword evidence="4 8" id="KW-0812">Transmembrane</keyword>
<feature type="transmembrane region" description="Helical" evidence="8">
    <location>
        <begin position="50"/>
        <end position="69"/>
    </location>
</feature>
<dbReference type="AlphaFoldDB" id="A0A286KT80"/>
<keyword evidence="6 8" id="KW-0472">Membrane</keyword>
<name>A0A286KT80_9STAP</name>
<protein>
    <recommendedName>
        <fullName evidence="7">Quinolone resistance protein NorB</fullName>
    </recommendedName>
</protein>
<dbReference type="PRINTS" id="PR01036">
    <property type="entry name" value="TCRTETB"/>
</dbReference>
<feature type="transmembrane region" description="Helical" evidence="8">
    <location>
        <begin position="110"/>
        <end position="127"/>
    </location>
</feature>
<comment type="subcellular location">
    <subcellularLocation>
        <location evidence="1">Cell membrane</location>
        <topology evidence="1">Multi-pass membrane protein</topology>
    </subcellularLocation>
</comment>
<evidence type="ECO:0000256" key="3">
    <source>
        <dbReference type="ARBA" id="ARBA00022448"/>
    </source>
</evidence>
<feature type="transmembrane region" description="Helical" evidence="8">
    <location>
        <begin position="81"/>
        <end position="104"/>
    </location>
</feature>
<dbReference type="PROSITE" id="PS50850">
    <property type="entry name" value="MFS"/>
    <property type="match status" value="1"/>
</dbReference>
<keyword evidence="3" id="KW-0813">Transport</keyword>
<dbReference type="InterPro" id="IPR011701">
    <property type="entry name" value="MFS"/>
</dbReference>
<evidence type="ECO:0000256" key="2">
    <source>
        <dbReference type="ARBA" id="ARBA00007520"/>
    </source>
</evidence>
<dbReference type="PANTHER" id="PTHR42718:SF9">
    <property type="entry name" value="MAJOR FACILITATOR SUPERFAMILY MULTIDRUG TRANSPORTER MFSC"/>
    <property type="match status" value="1"/>
</dbReference>
<feature type="transmembrane region" description="Helical" evidence="8">
    <location>
        <begin position="440"/>
        <end position="462"/>
    </location>
</feature>
<geneLocation type="plasmid" evidence="10">
    <name>pSA-01</name>
</geneLocation>
<dbReference type="PANTHER" id="PTHR42718">
    <property type="entry name" value="MAJOR FACILITATOR SUPERFAMILY MULTIDRUG TRANSPORTER MFSC"/>
    <property type="match status" value="1"/>
</dbReference>
<evidence type="ECO:0000256" key="5">
    <source>
        <dbReference type="ARBA" id="ARBA00022989"/>
    </source>
</evidence>
<dbReference type="GO" id="GO:0022857">
    <property type="term" value="F:transmembrane transporter activity"/>
    <property type="evidence" value="ECO:0007669"/>
    <property type="project" value="InterPro"/>
</dbReference>
<feature type="transmembrane region" description="Helical" evidence="8">
    <location>
        <begin position="400"/>
        <end position="420"/>
    </location>
</feature>
<keyword evidence="5 8" id="KW-1133">Transmembrane helix</keyword>
<feature type="domain" description="Major facilitator superfamily (MFS) profile" evidence="9">
    <location>
        <begin position="15"/>
        <end position="467"/>
    </location>
</feature>
<reference evidence="10" key="1">
    <citation type="submission" date="2016-05" db="EMBL/GenBank/DDBJ databases">
        <title>Co-location of cfr and fosD genes on a novel plasmid from Staphylococcus arlettae of chicken origin.</title>
        <authorList>
            <person name="Liu B.H."/>
            <person name="Pan Y."/>
            <person name="Lei C.W."/>
            <person name="Zhang A.Y."/>
            <person name="Wang H.N."/>
        </authorList>
    </citation>
    <scope>NUCLEOTIDE SEQUENCE</scope>
    <source>
        <strain evidence="10">SA-01</strain>
        <plasmid evidence="10">pSA-01</plasmid>
    </source>
</reference>
<organism evidence="10">
    <name type="scientific">Staphylococcus arlettae</name>
    <dbReference type="NCBI Taxonomy" id="29378"/>
    <lineage>
        <taxon>Bacteria</taxon>
        <taxon>Bacillati</taxon>
        <taxon>Bacillota</taxon>
        <taxon>Bacilli</taxon>
        <taxon>Bacillales</taxon>
        <taxon>Staphylococcaceae</taxon>
        <taxon>Staphylococcus</taxon>
    </lineage>
</organism>
<feature type="transmembrane region" description="Helical" evidence="8">
    <location>
        <begin position="12"/>
        <end position="30"/>
    </location>
</feature>
<dbReference type="CDD" id="cd17321">
    <property type="entry name" value="MFS_MMR_MDR_like"/>
    <property type="match status" value="1"/>
</dbReference>
<sequence length="469" mass="49246">MNHQNEKNIASNVLLISILGLSVLVGSVTADMVNPVLGVIGKELGGSEAQVSWVVSGVALVLSIAIPFYGRLSDFLNIKKLFTNGFLILTIGSLICIFAPNLIILVLGRMFQGAGMAAIPVLSIVIISKIYPPGQRGRILGIIAGCIGVGTAGGPIFGGVVGQLLGWQSLFWVTFVLGLIIVLGVQISMPKIESPDNNSHQNFDVLGGLLLGLTVGGFLLGITLSEMYGLISIQTTTSFSISMIALIVLIYRVINVKNPFIPPVILKNRLYVSSIFIVFLSMFAYFSMLVFIPLLVVEVNGLSTGQAGLILLSGGVAVAILSPIVGRLSDKVHPKILLLVGLIIMGLSSLYMSFVAGASPVLLSIGSLGIGIAFAFINSPVNNVAVLALPKEQVGVGTGLFQGALYLGAGTGASLIGALLSMRHGVKASFNPFYTLTAPHYSDIFLTITCIVLVALIVTLNISSRDLKQ</sequence>
<dbReference type="GO" id="GO:0005886">
    <property type="term" value="C:plasma membrane"/>
    <property type="evidence" value="ECO:0007669"/>
    <property type="project" value="UniProtKB-SubCell"/>
</dbReference>
<gene>
    <name evidence="10" type="primary">fexB</name>
</gene>
<proteinExistence type="inferred from homology"/>
<feature type="transmembrane region" description="Helical" evidence="8">
    <location>
        <begin position="362"/>
        <end position="388"/>
    </location>
</feature>
<comment type="similarity">
    <text evidence="2">Belongs to the major facilitator superfamily. TCR/Tet family.</text>
</comment>
<evidence type="ECO:0000259" key="9">
    <source>
        <dbReference type="PROSITE" id="PS50850"/>
    </source>
</evidence>
<dbReference type="InterPro" id="IPR020846">
    <property type="entry name" value="MFS_dom"/>
</dbReference>
<feature type="transmembrane region" description="Helical" evidence="8">
    <location>
        <begin position="139"/>
        <end position="158"/>
    </location>
</feature>
<evidence type="ECO:0000256" key="8">
    <source>
        <dbReference type="SAM" id="Phobius"/>
    </source>
</evidence>
<dbReference type="Pfam" id="PF07690">
    <property type="entry name" value="MFS_1"/>
    <property type="match status" value="1"/>
</dbReference>
<evidence type="ECO:0000256" key="6">
    <source>
        <dbReference type="ARBA" id="ARBA00023136"/>
    </source>
</evidence>
<evidence type="ECO:0000313" key="10">
    <source>
        <dbReference type="EMBL" id="ARO44750.1"/>
    </source>
</evidence>
<feature type="transmembrane region" description="Helical" evidence="8">
    <location>
        <begin position="307"/>
        <end position="325"/>
    </location>
</feature>
<feature type="transmembrane region" description="Helical" evidence="8">
    <location>
        <begin position="275"/>
        <end position="295"/>
    </location>
</feature>